<dbReference type="Proteomes" id="UP000325313">
    <property type="component" value="Unassembled WGS sequence"/>
</dbReference>
<accession>A0A5B0RJD8</accession>
<organism evidence="1 2">
    <name type="scientific">Puccinia graminis f. sp. tritici</name>
    <dbReference type="NCBI Taxonomy" id="56615"/>
    <lineage>
        <taxon>Eukaryota</taxon>
        <taxon>Fungi</taxon>
        <taxon>Dikarya</taxon>
        <taxon>Basidiomycota</taxon>
        <taxon>Pucciniomycotina</taxon>
        <taxon>Pucciniomycetes</taxon>
        <taxon>Pucciniales</taxon>
        <taxon>Pucciniaceae</taxon>
        <taxon>Puccinia</taxon>
    </lineage>
</organism>
<proteinExistence type="predicted"/>
<gene>
    <name evidence="1" type="ORF">PGTUg99_022787</name>
</gene>
<sequence length="196" mass="21191">MVKGYPSRIPAIPWRIPAIPWRIPASGCGWPLFRKTLAGIRVSQRIPKARRVDGRLEGFPSSRQGTCSTAGRISFQPLSMYLDGWKEILPAVEHVPRRLEGNPSSRSLAGPLKGGYLRIPARIPAKAGGYPLADADAGFPRKSSPISATARISGCKAAISTSLLGQSLSPMTSTLPIIEQFCLYIPSVETGISRPW</sequence>
<protein>
    <submittedName>
        <fullName evidence="1">Uncharacterized protein</fullName>
    </submittedName>
</protein>
<comment type="caution">
    <text evidence="1">The sequence shown here is derived from an EMBL/GenBank/DDBJ whole genome shotgun (WGS) entry which is preliminary data.</text>
</comment>
<evidence type="ECO:0000313" key="1">
    <source>
        <dbReference type="EMBL" id="KAA1125936.1"/>
    </source>
</evidence>
<reference evidence="1 2" key="1">
    <citation type="submission" date="2019-05" db="EMBL/GenBank/DDBJ databases">
        <title>Emergence of the Ug99 lineage of the wheat stem rust pathogen through somatic hybridization.</title>
        <authorList>
            <person name="Li F."/>
            <person name="Upadhyaya N.M."/>
            <person name="Sperschneider J."/>
            <person name="Matny O."/>
            <person name="Nguyen-Phuc H."/>
            <person name="Mago R."/>
            <person name="Raley C."/>
            <person name="Miller M.E."/>
            <person name="Silverstein K.A.T."/>
            <person name="Henningsen E."/>
            <person name="Hirsch C.D."/>
            <person name="Visser B."/>
            <person name="Pretorius Z.A."/>
            <person name="Steffenson B.J."/>
            <person name="Schwessinger B."/>
            <person name="Dodds P.N."/>
            <person name="Figueroa M."/>
        </authorList>
    </citation>
    <scope>NUCLEOTIDE SEQUENCE [LARGE SCALE GENOMIC DNA]</scope>
    <source>
        <strain evidence="1 2">Ug99</strain>
    </source>
</reference>
<name>A0A5B0RJD8_PUCGR</name>
<dbReference type="EMBL" id="VDEP01000174">
    <property type="protein sequence ID" value="KAA1125936.1"/>
    <property type="molecule type" value="Genomic_DNA"/>
</dbReference>
<dbReference type="AlphaFoldDB" id="A0A5B0RJD8"/>
<evidence type="ECO:0000313" key="2">
    <source>
        <dbReference type="Proteomes" id="UP000325313"/>
    </source>
</evidence>